<dbReference type="PANTHER" id="PTHR43130:SF15">
    <property type="entry name" value="THIJ_PFPI FAMILY PROTEIN (AFU_ORTHOLOGUE AFUA_5G14240)"/>
    <property type="match status" value="1"/>
</dbReference>
<feature type="domain" description="DJ-1/PfpI" evidence="2">
    <location>
        <begin position="106"/>
        <end position="221"/>
    </location>
</feature>
<dbReference type="InterPro" id="IPR029062">
    <property type="entry name" value="Class_I_gatase-like"/>
</dbReference>
<proteinExistence type="predicted"/>
<evidence type="ECO:0000313" key="4">
    <source>
        <dbReference type="Proteomes" id="UP000286045"/>
    </source>
</evidence>
<dbReference type="Gene3D" id="3.40.50.880">
    <property type="match status" value="1"/>
</dbReference>
<dbReference type="Proteomes" id="UP000286045">
    <property type="component" value="Unassembled WGS sequence"/>
</dbReference>
<reference evidence="3 4" key="1">
    <citation type="submission" date="2018-12" db="EMBL/GenBank/DDBJ databases">
        <title>Draft genome sequence of Xylaria grammica IHI A82.</title>
        <authorList>
            <person name="Buettner E."/>
            <person name="Kellner H."/>
        </authorList>
    </citation>
    <scope>NUCLEOTIDE SEQUENCE [LARGE SCALE GENOMIC DNA]</scope>
    <source>
        <strain evidence="3 4">IHI A82</strain>
    </source>
</reference>
<name>A0A439D9B8_9PEZI</name>
<organism evidence="3 4">
    <name type="scientific">Xylaria grammica</name>
    <dbReference type="NCBI Taxonomy" id="363999"/>
    <lineage>
        <taxon>Eukaryota</taxon>
        <taxon>Fungi</taxon>
        <taxon>Dikarya</taxon>
        <taxon>Ascomycota</taxon>
        <taxon>Pezizomycotina</taxon>
        <taxon>Sordariomycetes</taxon>
        <taxon>Xylariomycetidae</taxon>
        <taxon>Xylariales</taxon>
        <taxon>Xylariaceae</taxon>
        <taxon>Xylaria</taxon>
    </lineage>
</organism>
<accession>A0A439D9B8</accession>
<dbReference type="Pfam" id="PF01965">
    <property type="entry name" value="DJ-1_PfpI"/>
    <property type="match status" value="1"/>
</dbReference>
<feature type="signal peptide" evidence="1">
    <location>
        <begin position="1"/>
        <end position="24"/>
    </location>
</feature>
<evidence type="ECO:0000256" key="1">
    <source>
        <dbReference type="SAM" id="SignalP"/>
    </source>
</evidence>
<gene>
    <name evidence="3" type="ORF">EKO27_g4096</name>
</gene>
<dbReference type="SUPFAM" id="SSF52317">
    <property type="entry name" value="Class I glutamine amidotransferase-like"/>
    <property type="match status" value="1"/>
</dbReference>
<evidence type="ECO:0000259" key="2">
    <source>
        <dbReference type="Pfam" id="PF01965"/>
    </source>
</evidence>
<comment type="caution">
    <text evidence="3">The sequence shown here is derived from an EMBL/GenBank/DDBJ whole genome shotgun (WGS) entry which is preliminary data.</text>
</comment>
<dbReference type="AlphaFoldDB" id="A0A439D9B8"/>
<keyword evidence="1" id="KW-0732">Signal</keyword>
<dbReference type="STRING" id="363999.A0A439D9B8"/>
<protein>
    <recommendedName>
        <fullName evidence="2">DJ-1/PfpI domain-containing protein</fullName>
    </recommendedName>
</protein>
<dbReference type="EMBL" id="RYZI01000093">
    <property type="protein sequence ID" value="RWA11005.1"/>
    <property type="molecule type" value="Genomic_DNA"/>
</dbReference>
<keyword evidence="4" id="KW-1185">Reference proteome</keyword>
<evidence type="ECO:0000313" key="3">
    <source>
        <dbReference type="EMBL" id="RWA11005.1"/>
    </source>
</evidence>
<dbReference type="CDD" id="cd03139">
    <property type="entry name" value="GATase1_PfpI_2"/>
    <property type="match status" value="1"/>
</dbReference>
<dbReference type="InterPro" id="IPR052158">
    <property type="entry name" value="INH-QAR"/>
</dbReference>
<dbReference type="InterPro" id="IPR002818">
    <property type="entry name" value="DJ-1/PfpI"/>
</dbReference>
<feature type="chain" id="PRO_5019210308" description="DJ-1/PfpI domain-containing protein" evidence="1">
    <location>
        <begin position="25"/>
        <end position="261"/>
    </location>
</feature>
<dbReference type="PANTHER" id="PTHR43130">
    <property type="entry name" value="ARAC-FAMILY TRANSCRIPTIONAL REGULATOR"/>
    <property type="match status" value="1"/>
</dbReference>
<sequence length="261" mass="28649">MKTFQELVLASLSLILAMASVIEASPLEHPLIKSRQANETMPKNFGVVIFRGMVLQDMVGVVDPLQILAHEFPMNLYLLAETLDPVTTEPGSPAMNAHNSSFWPTINPTHTFATAPDDMEVLIVPGGPGVRAPDVSPITDFIRDRYPKLRYLFSICTGGALVAKSGVLDGRKATTNKEGWSTITSYGPNVKWVSPARWVVDGNIWSSSGSTASLDIVFAWIKYIYGEKWAETVMDKAEYVPRPQDFDPFAAKFNITPTGSL</sequence>